<dbReference type="GO" id="GO:0000462">
    <property type="term" value="P:maturation of SSU-rRNA from tricistronic rRNA transcript (SSU-rRNA, 5.8S rRNA, LSU-rRNA)"/>
    <property type="evidence" value="ECO:0007669"/>
    <property type="project" value="TreeGrafter"/>
</dbReference>
<evidence type="ECO:0000256" key="3">
    <source>
        <dbReference type="ARBA" id="ARBA00023242"/>
    </source>
</evidence>
<evidence type="ECO:0000313" key="8">
    <source>
        <dbReference type="Proteomes" id="UP000019132"/>
    </source>
</evidence>
<organism evidence="7 8">
    <name type="scientific">Globisporangium ultimum (strain ATCC 200006 / CBS 805.95 / DAOM BR144)</name>
    <name type="common">Pythium ultimum</name>
    <dbReference type="NCBI Taxonomy" id="431595"/>
    <lineage>
        <taxon>Eukaryota</taxon>
        <taxon>Sar</taxon>
        <taxon>Stramenopiles</taxon>
        <taxon>Oomycota</taxon>
        <taxon>Peronosporomycetes</taxon>
        <taxon>Pythiales</taxon>
        <taxon>Pythiaceae</taxon>
        <taxon>Globisporangium</taxon>
    </lineage>
</organism>
<keyword evidence="8" id="KW-1185">Reference proteome</keyword>
<feature type="region of interest" description="Disordered" evidence="4">
    <location>
        <begin position="1"/>
        <end position="62"/>
    </location>
</feature>
<comment type="subcellular location">
    <subcellularLocation>
        <location evidence="1">Nucleus</location>
        <location evidence="1">Nucleolus</location>
    </subcellularLocation>
</comment>
<evidence type="ECO:0000256" key="2">
    <source>
        <dbReference type="ARBA" id="ARBA00009223"/>
    </source>
</evidence>
<feature type="region of interest" description="Disordered" evidence="4">
    <location>
        <begin position="493"/>
        <end position="520"/>
    </location>
</feature>
<feature type="region of interest" description="Disordered" evidence="4">
    <location>
        <begin position="111"/>
        <end position="152"/>
    </location>
</feature>
<sequence length="901" mass="103640">MAPRKGGGGGKKKSGAKKRKSNVWDDYTAPAKGGFARDNDDEQVAKKTKREPKESMLGQWKKQKQAFLNKKRSFYGTVEQKKQEQLEQYLEQKQREADALYEGKTLLVSTKKSKNKSVQYGQRSAVTTTKKTEKVETDDESESSESDGDELMVTKRKKKSSVFDQFVQTFQPAAFVSNDDEEDNDEDEYEEVLVDENGQEIDEDGNVIDRDDEEDDDENEEDAEQHEDAASDEGAEEIVEEENESDEDVDEKEQLELSQDQDPYRSRYLLTEFEERDAKKCNDLLKKFTTLAPQNELGQIVHHASPSEYIVSFRNGLNADDVPAPLNTKVYVRSRLANAWKDKGIDPETLWTPNSLEYSLFHQFESYKDVFFAAQTYESTETLRRLSAMHVLNHVVKARDTVARNNERLRKRQAKEKEKAAGETTATETTTMNDIADDDEEKEYRDQGFCRASVLVLLPLRSSALAFVKLLLELLPANVDTFHNKDRFFSEYGSAKDDDSENEDDEQNDKTQNNDEDDDRKEWQKVFADGNNDDCFQIGLSLSRKALRFYSEYHHADIILASPLGLRQQLGDEVVDLDDQDAASEVKLSTDFLTSIEVCVVDSASLMLMQNIEHLRHIVRAINVQPREAPNADFARIREWNLAFLGAYFRQTIVYAHGVEPALNHLVTKCCKNMSGLIKYVRRYDPADGSASIARVVPQIKQIFQRIDLDHTSAHLSAAQENELRFAYFQKHVFEPLLDHPKKHVLIFIPSYFDYVRVRNLFNDSMNKKLIRTVQCCEYTTNKQTSRARTSFFHGKAQVMLFTERFHFYHQYQIRGVHQIVWYGVPQMGAFYAEMLNMLGEKTSHTNDDDDALHMDEGAEGKNSIALFTRLDLFRMQRIVGNKRAERMCHPKASKPTFLFC</sequence>
<feature type="compositionally biased region" description="Acidic residues" evidence="4">
    <location>
        <begin position="178"/>
        <end position="253"/>
    </location>
</feature>
<dbReference type="PANTHER" id="PTHR12933">
    <property type="entry name" value="ORF PROTEIN-RELATED"/>
    <property type="match status" value="1"/>
</dbReference>
<evidence type="ECO:0000256" key="1">
    <source>
        <dbReference type="ARBA" id="ARBA00004604"/>
    </source>
</evidence>
<proteinExistence type="inferred from homology"/>
<comment type="similarity">
    <text evidence="2">Belongs to the UTP25 family.</text>
</comment>
<feature type="compositionally biased region" description="Polar residues" evidence="4">
    <location>
        <begin position="116"/>
        <end position="125"/>
    </location>
</feature>
<reference evidence="8" key="2">
    <citation type="submission" date="2010-04" db="EMBL/GenBank/DDBJ databases">
        <authorList>
            <person name="Buell R."/>
            <person name="Hamilton J."/>
            <person name="Hostetler J."/>
        </authorList>
    </citation>
    <scope>NUCLEOTIDE SEQUENCE [LARGE SCALE GENOMIC DNA]</scope>
    <source>
        <strain evidence="8">DAOM:BR144</strain>
    </source>
</reference>
<dbReference type="PANTHER" id="PTHR12933:SF0">
    <property type="entry name" value="U3 SMALL NUCLEOLAR RNA-ASSOCIATED PROTEIN 25 HOMOLOG"/>
    <property type="match status" value="1"/>
</dbReference>
<dbReference type="InterPro" id="IPR010678">
    <property type="entry name" value="UTP25"/>
</dbReference>
<dbReference type="EMBL" id="GL376629">
    <property type="status" value="NOT_ANNOTATED_CDS"/>
    <property type="molecule type" value="Genomic_DNA"/>
</dbReference>
<evidence type="ECO:0000259" key="5">
    <source>
        <dbReference type="Pfam" id="PF06862"/>
    </source>
</evidence>
<dbReference type="VEuPathDB" id="FungiDB:PYU1_G007294"/>
<dbReference type="EnsemblProtists" id="PYU1_T007310">
    <property type="protein sequence ID" value="PYU1_T007310"/>
    <property type="gene ID" value="PYU1_G007294"/>
</dbReference>
<dbReference type="HOGENOM" id="CLU_018705_0_0_1"/>
<dbReference type="STRING" id="431595.K3WQR8"/>
<protein>
    <recommendedName>
        <fullName evidence="9">Digestive organ expansion factor</fullName>
    </recommendedName>
</protein>
<feature type="compositionally biased region" description="Acidic residues" evidence="4">
    <location>
        <begin position="498"/>
        <end position="507"/>
    </location>
</feature>
<feature type="domain" description="UTP25 NTP hydrolase-like" evidence="6">
    <location>
        <begin position="367"/>
        <end position="677"/>
    </location>
</feature>
<feature type="region of interest" description="Disordered" evidence="4">
    <location>
        <begin position="405"/>
        <end position="440"/>
    </location>
</feature>
<keyword evidence="3" id="KW-0539">Nucleus</keyword>
<dbReference type="GO" id="GO:0032040">
    <property type="term" value="C:small-subunit processome"/>
    <property type="evidence" value="ECO:0007669"/>
    <property type="project" value="TreeGrafter"/>
</dbReference>
<evidence type="ECO:0000259" key="6">
    <source>
        <dbReference type="Pfam" id="PF22916"/>
    </source>
</evidence>
<dbReference type="GO" id="GO:0019843">
    <property type="term" value="F:rRNA binding"/>
    <property type="evidence" value="ECO:0007669"/>
    <property type="project" value="TreeGrafter"/>
</dbReference>
<dbReference type="Pfam" id="PF06862">
    <property type="entry name" value="Utp25_C"/>
    <property type="match status" value="1"/>
</dbReference>
<dbReference type="Pfam" id="PF22916">
    <property type="entry name" value="UTP25_NTPase-like"/>
    <property type="match status" value="1"/>
</dbReference>
<dbReference type="GO" id="GO:0034511">
    <property type="term" value="F:U3 snoRNA binding"/>
    <property type="evidence" value="ECO:0007669"/>
    <property type="project" value="InterPro"/>
</dbReference>
<dbReference type="OMA" id="GIMIFIP"/>
<dbReference type="eggNOG" id="KOG2340">
    <property type="taxonomic scope" value="Eukaryota"/>
</dbReference>
<name>K3WQR8_GLOUD</name>
<feature type="region of interest" description="Disordered" evidence="4">
    <location>
        <begin position="169"/>
        <end position="263"/>
    </location>
</feature>
<dbReference type="InParanoid" id="K3WQR8"/>
<dbReference type="InterPro" id="IPR053940">
    <property type="entry name" value="UTP25_NTPase-like"/>
</dbReference>
<evidence type="ECO:0000313" key="7">
    <source>
        <dbReference type="EnsemblProtists" id="PYU1_T007310"/>
    </source>
</evidence>
<dbReference type="Proteomes" id="UP000019132">
    <property type="component" value="Unassembled WGS sequence"/>
</dbReference>
<dbReference type="AlphaFoldDB" id="K3WQR8"/>
<reference evidence="7" key="3">
    <citation type="submission" date="2015-02" db="UniProtKB">
        <authorList>
            <consortium name="EnsemblProtists"/>
        </authorList>
    </citation>
    <scope>IDENTIFICATION</scope>
    <source>
        <strain evidence="7">DAOM BR144</strain>
    </source>
</reference>
<feature type="compositionally biased region" description="Low complexity" evidence="4">
    <location>
        <begin position="422"/>
        <end position="431"/>
    </location>
</feature>
<feature type="compositionally biased region" description="Acidic residues" evidence="4">
    <location>
        <begin position="136"/>
        <end position="150"/>
    </location>
</feature>
<accession>K3WQR8</accession>
<dbReference type="InterPro" id="IPR053939">
    <property type="entry name" value="UTP25_C"/>
</dbReference>
<evidence type="ECO:0008006" key="9">
    <source>
        <dbReference type="Google" id="ProtNLM"/>
    </source>
</evidence>
<feature type="domain" description="UTP25 C-terminal" evidence="5">
    <location>
        <begin position="693"/>
        <end position="898"/>
    </location>
</feature>
<evidence type="ECO:0000256" key="4">
    <source>
        <dbReference type="SAM" id="MobiDB-lite"/>
    </source>
</evidence>
<reference evidence="8" key="1">
    <citation type="journal article" date="2010" name="Genome Biol.">
        <title>Genome sequence of the necrotrophic plant pathogen Pythium ultimum reveals original pathogenicity mechanisms and effector repertoire.</title>
        <authorList>
            <person name="Levesque C.A."/>
            <person name="Brouwer H."/>
            <person name="Cano L."/>
            <person name="Hamilton J.P."/>
            <person name="Holt C."/>
            <person name="Huitema E."/>
            <person name="Raffaele S."/>
            <person name="Robideau G.P."/>
            <person name="Thines M."/>
            <person name="Win J."/>
            <person name="Zerillo M.M."/>
            <person name="Beakes G.W."/>
            <person name="Boore J.L."/>
            <person name="Busam D."/>
            <person name="Dumas B."/>
            <person name="Ferriera S."/>
            <person name="Fuerstenberg S.I."/>
            <person name="Gachon C.M."/>
            <person name="Gaulin E."/>
            <person name="Govers F."/>
            <person name="Grenville-Briggs L."/>
            <person name="Horner N."/>
            <person name="Hostetler J."/>
            <person name="Jiang R.H."/>
            <person name="Johnson J."/>
            <person name="Krajaejun T."/>
            <person name="Lin H."/>
            <person name="Meijer H.J."/>
            <person name="Moore B."/>
            <person name="Morris P."/>
            <person name="Phuntmart V."/>
            <person name="Puiu D."/>
            <person name="Shetty J."/>
            <person name="Stajich J.E."/>
            <person name="Tripathy S."/>
            <person name="Wawra S."/>
            <person name="van West P."/>
            <person name="Whitty B.R."/>
            <person name="Coutinho P.M."/>
            <person name="Henrissat B."/>
            <person name="Martin F."/>
            <person name="Thomas P.D."/>
            <person name="Tyler B.M."/>
            <person name="De Vries R.P."/>
            <person name="Kamoun S."/>
            <person name="Yandell M."/>
            <person name="Tisserat N."/>
            <person name="Buell C.R."/>
        </authorList>
    </citation>
    <scope>NUCLEOTIDE SEQUENCE</scope>
    <source>
        <strain evidence="8">DAOM:BR144</strain>
    </source>
</reference>
<feature type="compositionally biased region" description="Basic residues" evidence="4">
    <location>
        <begin position="10"/>
        <end position="21"/>
    </location>
</feature>